<sequence length="362" mass="39110">MSSRFMPATRKKAKARIALAGPSGAGKTLTGLKLLYTLTGAQTIADGLERIAFVDTERDSADKYAVNPELPGVGDMTPEEAGGYGFQKFSPVRYDPRQLIELIDEAALAGFTGFMLDSASHYWFGPGGILELVDLFARNHGGRSMDGWKDVRPIERAYIEALMSFPGHVVVCLRSKQKYEITEGADGKKQVSKLGMQPDQRDGLEYEFDLVGDIDQDHYLRVTKSRCDALADQVIHKPGAELGHQLLDWLDNGEPPKDVDWPKALAACASREDLSVLWQRAQRLGKTQKLRDVFNMRGAEIAAARRAAEAPGSQLANAVTEAAGARAADPDASEAAAAQHARDAGQMAAAGSRQPETAGAGR</sequence>
<evidence type="ECO:0000313" key="2">
    <source>
        <dbReference type="EMBL" id="MBL6280133.1"/>
    </source>
</evidence>
<gene>
    <name evidence="2" type="ORF">JMF97_28625</name>
</gene>
<dbReference type="Pfam" id="PF13479">
    <property type="entry name" value="AAA_24"/>
    <property type="match status" value="1"/>
</dbReference>
<proteinExistence type="predicted"/>
<protein>
    <submittedName>
        <fullName evidence="2">AAA family ATPase</fullName>
    </submittedName>
</protein>
<organism evidence="2 3">
    <name type="scientific">Micromonospora fiedleri</name>
    <dbReference type="NCBI Taxonomy" id="1157498"/>
    <lineage>
        <taxon>Bacteria</taxon>
        <taxon>Bacillati</taxon>
        <taxon>Actinomycetota</taxon>
        <taxon>Actinomycetes</taxon>
        <taxon>Micromonosporales</taxon>
        <taxon>Micromonosporaceae</taxon>
        <taxon>Micromonospora</taxon>
    </lineage>
</organism>
<evidence type="ECO:0000256" key="1">
    <source>
        <dbReference type="SAM" id="MobiDB-lite"/>
    </source>
</evidence>
<feature type="compositionally biased region" description="Low complexity" evidence="1">
    <location>
        <begin position="333"/>
        <end position="351"/>
    </location>
</feature>
<name>A0ABS1UWU0_9ACTN</name>
<dbReference type="RefSeq" id="WP_203224362.1">
    <property type="nucleotide sequence ID" value="NZ_JAETXL010000015.1"/>
</dbReference>
<dbReference type="Proteomes" id="UP000661193">
    <property type="component" value="Unassembled WGS sequence"/>
</dbReference>
<evidence type="ECO:0000313" key="3">
    <source>
        <dbReference type="Proteomes" id="UP000661193"/>
    </source>
</evidence>
<accession>A0ABS1UWU0</accession>
<dbReference type="EMBL" id="JAETXL010000015">
    <property type="protein sequence ID" value="MBL6280133.1"/>
    <property type="molecule type" value="Genomic_DNA"/>
</dbReference>
<feature type="region of interest" description="Disordered" evidence="1">
    <location>
        <begin position="321"/>
        <end position="362"/>
    </location>
</feature>
<comment type="caution">
    <text evidence="2">The sequence shown here is derived from an EMBL/GenBank/DDBJ whole genome shotgun (WGS) entry which is preliminary data.</text>
</comment>
<reference evidence="2 3" key="1">
    <citation type="submission" date="2021-01" db="EMBL/GenBank/DDBJ databases">
        <title>Genome sequencing of Micromonospora fiedleri MG-37.</title>
        <authorList>
            <person name="Moreland P.E.J."/>
            <person name="Stach J.E.M."/>
        </authorList>
    </citation>
    <scope>NUCLEOTIDE SEQUENCE [LARGE SCALE GENOMIC DNA]</scope>
    <source>
        <strain evidence="2 3">MG-37</strain>
    </source>
</reference>
<keyword evidence="3" id="KW-1185">Reference proteome</keyword>